<evidence type="ECO:0000313" key="5">
    <source>
        <dbReference type="Proteomes" id="UP001172728"/>
    </source>
</evidence>
<dbReference type="EMBL" id="JAUHPW010000001">
    <property type="protein sequence ID" value="MDN4474576.1"/>
    <property type="molecule type" value="Genomic_DNA"/>
</dbReference>
<sequence length="160" mass="17390">MIEVRPAVTADAAEIVHLGALMYKSVGAKPTPSWAVESTRMVRERLGNDLFGMVIDAPEGGLAACGLVNVAPRLARPGADAHQMGYIQWVSTAPQHQRKGYARAIMEALLDESDRRGIEVVELHASPAGLHLYQDLGFFIKHDNVAMSSVRRRPRGHGPS</sequence>
<dbReference type="PROSITE" id="PS51186">
    <property type="entry name" value="GNAT"/>
    <property type="match status" value="1"/>
</dbReference>
<feature type="domain" description="N-acetyltransferase" evidence="3">
    <location>
        <begin position="2"/>
        <end position="160"/>
    </location>
</feature>
<keyword evidence="1" id="KW-0808">Transferase</keyword>
<name>A0ABT8G624_9MICO</name>
<dbReference type="SUPFAM" id="SSF55729">
    <property type="entry name" value="Acyl-CoA N-acyltransferases (Nat)"/>
    <property type="match status" value="1"/>
</dbReference>
<organism evidence="4 5">
    <name type="scientific">Demequina litoralis</name>
    <dbReference type="NCBI Taxonomy" id="3051660"/>
    <lineage>
        <taxon>Bacteria</taxon>
        <taxon>Bacillati</taxon>
        <taxon>Actinomycetota</taxon>
        <taxon>Actinomycetes</taxon>
        <taxon>Micrococcales</taxon>
        <taxon>Demequinaceae</taxon>
        <taxon>Demequina</taxon>
    </lineage>
</organism>
<evidence type="ECO:0000256" key="2">
    <source>
        <dbReference type="ARBA" id="ARBA00023315"/>
    </source>
</evidence>
<dbReference type="Pfam" id="PF13527">
    <property type="entry name" value="Acetyltransf_9"/>
    <property type="match status" value="1"/>
</dbReference>
<comment type="caution">
    <text evidence="4">The sequence shown here is derived from an EMBL/GenBank/DDBJ whole genome shotgun (WGS) entry which is preliminary data.</text>
</comment>
<dbReference type="InterPro" id="IPR016181">
    <property type="entry name" value="Acyl_CoA_acyltransferase"/>
</dbReference>
<reference evidence="4" key="1">
    <citation type="submission" date="2023-06" db="EMBL/GenBank/DDBJ databases">
        <title>Sysu t00192.</title>
        <authorList>
            <person name="Gao L."/>
            <person name="Fang B.-Z."/>
            <person name="Li W.-J."/>
        </authorList>
    </citation>
    <scope>NUCLEOTIDE SEQUENCE</scope>
    <source>
        <strain evidence="4">SYSU T00192</strain>
    </source>
</reference>
<evidence type="ECO:0000256" key="1">
    <source>
        <dbReference type="ARBA" id="ARBA00022679"/>
    </source>
</evidence>
<dbReference type="InterPro" id="IPR050680">
    <property type="entry name" value="YpeA/RimI_acetyltransf"/>
</dbReference>
<dbReference type="RefSeq" id="WP_301130979.1">
    <property type="nucleotide sequence ID" value="NZ_JAUHPW010000001.1"/>
</dbReference>
<dbReference type="CDD" id="cd04301">
    <property type="entry name" value="NAT_SF"/>
    <property type="match status" value="1"/>
</dbReference>
<dbReference type="Gene3D" id="3.40.630.30">
    <property type="match status" value="1"/>
</dbReference>
<dbReference type="InterPro" id="IPR000182">
    <property type="entry name" value="GNAT_dom"/>
</dbReference>
<keyword evidence="2" id="KW-0012">Acyltransferase</keyword>
<accession>A0ABT8G624</accession>
<evidence type="ECO:0000313" key="4">
    <source>
        <dbReference type="EMBL" id="MDN4474576.1"/>
    </source>
</evidence>
<dbReference type="PANTHER" id="PTHR43420">
    <property type="entry name" value="ACETYLTRANSFERASE"/>
    <property type="match status" value="1"/>
</dbReference>
<proteinExistence type="predicted"/>
<protein>
    <submittedName>
        <fullName evidence="4">GNAT family N-acetyltransferase</fullName>
    </submittedName>
</protein>
<evidence type="ECO:0000259" key="3">
    <source>
        <dbReference type="PROSITE" id="PS51186"/>
    </source>
</evidence>
<keyword evidence="5" id="KW-1185">Reference proteome</keyword>
<gene>
    <name evidence="4" type="ORF">QQX09_01780</name>
</gene>
<dbReference type="Proteomes" id="UP001172728">
    <property type="component" value="Unassembled WGS sequence"/>
</dbReference>